<keyword evidence="1" id="KW-0812">Transmembrane</keyword>
<evidence type="ECO:0000313" key="2">
    <source>
        <dbReference type="EMBL" id="KZN47718.1"/>
    </source>
</evidence>
<dbReference type="AlphaFoldDB" id="A0A167CJ04"/>
<accession>A0A167CJ04</accession>
<protein>
    <submittedName>
        <fullName evidence="2">Uncharacterized protein</fullName>
    </submittedName>
</protein>
<dbReference type="Proteomes" id="UP000076503">
    <property type="component" value="Unassembled WGS sequence"/>
</dbReference>
<sequence>MSFYLLSLLLMFALFGVASTYLLRFMYCYWFKKRLVLSYLGSAGLCVVLVVPLLLLNHFLAG</sequence>
<feature type="transmembrane region" description="Helical" evidence="1">
    <location>
        <begin position="36"/>
        <end position="56"/>
    </location>
</feature>
<evidence type="ECO:0000256" key="1">
    <source>
        <dbReference type="SAM" id="Phobius"/>
    </source>
</evidence>
<comment type="caution">
    <text evidence="2">The sequence shown here is derived from an EMBL/GenBank/DDBJ whole genome shotgun (WGS) entry which is preliminary data.</text>
</comment>
<dbReference type="PATRIC" id="fig|1365251.3.peg.4116"/>
<dbReference type="EMBL" id="AUXZ01000098">
    <property type="protein sequence ID" value="KZN47718.1"/>
    <property type="molecule type" value="Genomic_DNA"/>
</dbReference>
<reference evidence="2 3" key="1">
    <citation type="submission" date="2013-07" db="EMBL/GenBank/DDBJ databases">
        <title>Comparative Genomic and Metabolomic Analysis of Twelve Strains of Pseudoalteromonas luteoviolacea.</title>
        <authorList>
            <person name="Vynne N.G."/>
            <person name="Mansson M."/>
            <person name="Gram L."/>
        </authorList>
    </citation>
    <scope>NUCLEOTIDE SEQUENCE [LARGE SCALE GENOMIC DNA]</scope>
    <source>
        <strain evidence="2 3">H33</strain>
    </source>
</reference>
<organism evidence="2 3">
    <name type="scientific">Pseudoalteromonas luteoviolacea H33</name>
    <dbReference type="NCBI Taxonomy" id="1365251"/>
    <lineage>
        <taxon>Bacteria</taxon>
        <taxon>Pseudomonadati</taxon>
        <taxon>Pseudomonadota</taxon>
        <taxon>Gammaproteobacteria</taxon>
        <taxon>Alteromonadales</taxon>
        <taxon>Pseudoalteromonadaceae</taxon>
        <taxon>Pseudoalteromonas</taxon>
    </lineage>
</organism>
<keyword evidence="1" id="KW-0472">Membrane</keyword>
<evidence type="ECO:0000313" key="3">
    <source>
        <dbReference type="Proteomes" id="UP000076503"/>
    </source>
</evidence>
<keyword evidence="1" id="KW-1133">Transmembrane helix</keyword>
<dbReference type="RefSeq" id="WP_063363356.1">
    <property type="nucleotide sequence ID" value="NZ_AUXZ01000098.1"/>
</dbReference>
<gene>
    <name evidence="2" type="ORF">N476_23225</name>
</gene>
<proteinExistence type="predicted"/>
<name>A0A167CJ04_9GAMM</name>